<evidence type="ECO:0000256" key="1">
    <source>
        <dbReference type="SAM" id="MobiDB-lite"/>
    </source>
</evidence>
<protein>
    <submittedName>
        <fullName evidence="2">Uncharacterized protein</fullName>
    </submittedName>
</protein>
<feature type="compositionally biased region" description="Low complexity" evidence="1">
    <location>
        <begin position="1"/>
        <end position="30"/>
    </location>
</feature>
<organism evidence="2">
    <name type="scientific">Clastoptera arizonana</name>
    <name type="common">Arizona spittle bug</name>
    <dbReference type="NCBI Taxonomy" id="38151"/>
    <lineage>
        <taxon>Eukaryota</taxon>
        <taxon>Metazoa</taxon>
        <taxon>Ecdysozoa</taxon>
        <taxon>Arthropoda</taxon>
        <taxon>Hexapoda</taxon>
        <taxon>Insecta</taxon>
        <taxon>Pterygota</taxon>
        <taxon>Neoptera</taxon>
        <taxon>Paraneoptera</taxon>
        <taxon>Hemiptera</taxon>
        <taxon>Auchenorrhyncha</taxon>
        <taxon>Cercopoidea</taxon>
        <taxon>Clastopteridae</taxon>
        <taxon>Clastoptera</taxon>
    </lineage>
</organism>
<dbReference type="EMBL" id="GEDC01029341">
    <property type="protein sequence ID" value="JAS07957.1"/>
    <property type="molecule type" value="Transcribed_RNA"/>
</dbReference>
<reference evidence="2" key="1">
    <citation type="submission" date="2015-12" db="EMBL/GenBank/DDBJ databases">
        <title>De novo transcriptome assembly of four potential Pierce s Disease insect vectors from Arizona vineyards.</title>
        <authorList>
            <person name="Tassone E.E."/>
        </authorList>
    </citation>
    <scope>NUCLEOTIDE SEQUENCE</scope>
</reference>
<dbReference type="AlphaFoldDB" id="A0A1B6C379"/>
<proteinExistence type="predicted"/>
<feature type="non-terminal residue" evidence="2">
    <location>
        <position position="1"/>
    </location>
</feature>
<feature type="region of interest" description="Disordered" evidence="1">
    <location>
        <begin position="1"/>
        <end position="60"/>
    </location>
</feature>
<evidence type="ECO:0000313" key="2">
    <source>
        <dbReference type="EMBL" id="JAS07957.1"/>
    </source>
</evidence>
<accession>A0A1B6C379</accession>
<name>A0A1B6C379_9HEMI</name>
<feature type="compositionally biased region" description="Basic and acidic residues" evidence="1">
    <location>
        <begin position="31"/>
        <end position="45"/>
    </location>
</feature>
<gene>
    <name evidence="2" type="ORF">g.1244</name>
</gene>
<sequence>SSSKSSDSSHSKSSSKSSDSSHSKSSSKSSDSSELRSLSDLKDSPEVVTDPPTVEDSPEVEDLAAEVLVKEYVPVEKQILDFVKEINKKELKGINYKTKFKRLMNITLSLNRFYDHVERLMQQEKFRTFKPFVRLPEIRKLVPDIEALYSSKKKYEKRVKRILPVLQKMLNFQDKLFFELVLRDMRKEEHDELYLRTLQMHDRIVNKLNYLNYM</sequence>